<feature type="transmembrane region" description="Helical" evidence="6">
    <location>
        <begin position="100"/>
        <end position="119"/>
    </location>
</feature>
<feature type="transmembrane region" description="Helical" evidence="6">
    <location>
        <begin position="42"/>
        <end position="61"/>
    </location>
</feature>
<protein>
    <submittedName>
        <fullName evidence="7">DASS family sodium-coupled anion symporter</fullName>
    </submittedName>
</protein>
<dbReference type="PIRSF" id="PIRSF002457">
    <property type="entry name" value="DASS"/>
    <property type="match status" value="1"/>
</dbReference>
<feature type="transmembrane region" description="Helical" evidence="6">
    <location>
        <begin position="404"/>
        <end position="435"/>
    </location>
</feature>
<feature type="transmembrane region" description="Helical" evidence="6">
    <location>
        <begin position="304"/>
        <end position="321"/>
    </location>
</feature>
<dbReference type="NCBIfam" id="TIGR00785">
    <property type="entry name" value="dass"/>
    <property type="match status" value="1"/>
</dbReference>
<sequence>MNTPFDKSTNWLAVKPIPFFVILILSAIVWQFDAPTGLAQPAYHTAIIFIATIAAIVANVMPTGSLAILSLACYATLKAGGEVNGALAIKNAMTDFNNGLIWLIVIAFMIARAFTKTGLGRRIALMLLSKFGQSTLRIAYCLGIADFLIAPATPSNTARSAIVSPIADSLAKTVNAEDRKLGQFLISSSSAMNDASAIGFQTGFAGNLALVGIASSVAGITLTFTDWALYLLVPALFLLVLLPFVLYKTINPETKKTPEAPKFAKGELSKMGSVSLSEWKLVGVFIGLIVLWVGGAAFDLNATTAAFIGLAALLVFGVLSWDDIKGEKGAWDTLVWFSVLMGMADNLKTLGFTNWVGDMVSNFLTVHLGGASAIIFLLAMMSFFLFTAYFFASATAKVVALGPVILGALVSLHVSPLMAVLAIAGIMNIGCNLATYSHARNPLLLGYGYHTDSEWMKIGLVISIVGAIAFMAVGLSWWNILGVA</sequence>
<keyword evidence="5 6" id="KW-0472">Membrane</keyword>
<dbReference type="GO" id="GO:0022857">
    <property type="term" value="F:transmembrane transporter activity"/>
    <property type="evidence" value="ECO:0007669"/>
    <property type="project" value="InterPro"/>
</dbReference>
<feature type="transmembrane region" description="Helical" evidence="6">
    <location>
        <begin position="227"/>
        <end position="247"/>
    </location>
</feature>
<comment type="subcellular location">
    <subcellularLocation>
        <location evidence="1">Membrane</location>
        <topology evidence="1">Multi-pass membrane protein</topology>
    </subcellularLocation>
</comment>
<feature type="transmembrane region" description="Helical" evidence="6">
    <location>
        <begin position="12"/>
        <end position="30"/>
    </location>
</feature>
<gene>
    <name evidence="7" type="ORF">GFB47_09755</name>
</gene>
<accession>A0A5Q0TIB6</accession>
<organism evidence="7 8">
    <name type="scientific">Vibrio algicola</name>
    <dbReference type="NCBI Taxonomy" id="2662262"/>
    <lineage>
        <taxon>Bacteria</taxon>
        <taxon>Pseudomonadati</taxon>
        <taxon>Pseudomonadota</taxon>
        <taxon>Gammaproteobacteria</taxon>
        <taxon>Vibrionales</taxon>
        <taxon>Vibrionaceae</taxon>
        <taxon>Vibrio</taxon>
    </lineage>
</organism>
<evidence type="ECO:0000256" key="4">
    <source>
        <dbReference type="ARBA" id="ARBA00022989"/>
    </source>
</evidence>
<evidence type="ECO:0000256" key="2">
    <source>
        <dbReference type="ARBA" id="ARBA00007349"/>
    </source>
</evidence>
<feature type="transmembrane region" description="Helical" evidence="6">
    <location>
        <begin position="455"/>
        <end position="478"/>
    </location>
</feature>
<evidence type="ECO:0000256" key="6">
    <source>
        <dbReference type="SAM" id="Phobius"/>
    </source>
</evidence>
<feature type="transmembrane region" description="Helical" evidence="6">
    <location>
        <begin position="198"/>
        <end position="221"/>
    </location>
</feature>
<dbReference type="Pfam" id="PF00939">
    <property type="entry name" value="Na_sulph_symp"/>
    <property type="match status" value="1"/>
</dbReference>
<feature type="transmembrane region" description="Helical" evidence="6">
    <location>
        <begin position="368"/>
        <end position="392"/>
    </location>
</feature>
<dbReference type="EMBL" id="CP045699">
    <property type="protein sequence ID" value="QGA65665.1"/>
    <property type="molecule type" value="Genomic_DNA"/>
</dbReference>
<proteinExistence type="inferred from homology"/>
<evidence type="ECO:0000256" key="5">
    <source>
        <dbReference type="ARBA" id="ARBA00023136"/>
    </source>
</evidence>
<dbReference type="InterPro" id="IPR001898">
    <property type="entry name" value="SLC13A/DASS"/>
</dbReference>
<keyword evidence="4 6" id="KW-1133">Transmembrane helix</keyword>
<reference evidence="7 8" key="1">
    <citation type="submission" date="2019-10" db="EMBL/GenBank/DDBJ databases">
        <title>Vibrio sp. nov., isolated from Coralline algae surface.</title>
        <authorList>
            <person name="Geng Y."/>
            <person name="Zhang X."/>
        </authorList>
    </citation>
    <scope>NUCLEOTIDE SEQUENCE [LARGE SCALE GENOMIC DNA]</scope>
    <source>
        <strain evidence="7 8">SM1977</strain>
    </source>
</reference>
<dbReference type="InterPro" id="IPR030676">
    <property type="entry name" value="CitT-rel"/>
</dbReference>
<keyword evidence="8" id="KW-1185">Reference proteome</keyword>
<keyword evidence="3 6" id="KW-0812">Transmembrane</keyword>
<evidence type="ECO:0000256" key="1">
    <source>
        <dbReference type="ARBA" id="ARBA00004141"/>
    </source>
</evidence>
<evidence type="ECO:0000313" key="8">
    <source>
        <dbReference type="Proteomes" id="UP000348942"/>
    </source>
</evidence>
<evidence type="ECO:0000313" key="7">
    <source>
        <dbReference type="EMBL" id="QGA65665.1"/>
    </source>
</evidence>
<dbReference type="PANTHER" id="PTHR42826">
    <property type="entry name" value="DICARBOXYLATE TRANSPORTER 2.1, CHLOROPLASTIC"/>
    <property type="match status" value="1"/>
</dbReference>
<evidence type="ECO:0000256" key="3">
    <source>
        <dbReference type="ARBA" id="ARBA00022692"/>
    </source>
</evidence>
<dbReference type="GO" id="GO:0016020">
    <property type="term" value="C:membrane"/>
    <property type="evidence" value="ECO:0007669"/>
    <property type="project" value="UniProtKB-SubCell"/>
</dbReference>
<dbReference type="RefSeq" id="WP_153447811.1">
    <property type="nucleotide sequence ID" value="NZ_CP045699.1"/>
</dbReference>
<dbReference type="AlphaFoldDB" id="A0A5Q0TIB6"/>
<dbReference type="Proteomes" id="UP000348942">
    <property type="component" value="Chromosome 1"/>
</dbReference>
<name>A0A5Q0TIB6_9VIBR</name>
<feature type="transmembrane region" description="Helical" evidence="6">
    <location>
        <begin position="333"/>
        <end position="356"/>
    </location>
</feature>
<comment type="similarity">
    <text evidence="2">Belongs to the SLC13A/DASS transporter (TC 2.A.47) family. DIT1 subfamily.</text>
</comment>
<feature type="transmembrane region" description="Helical" evidence="6">
    <location>
        <begin position="279"/>
        <end position="298"/>
    </location>
</feature>